<protein>
    <submittedName>
        <fullName evidence="2">TIC110 protein, chloroplastic</fullName>
    </submittedName>
</protein>
<feature type="region of interest" description="Disordered" evidence="1">
    <location>
        <begin position="52"/>
        <end position="74"/>
    </location>
</feature>
<organism evidence="2 3">
    <name type="scientific">Quillaja saponaria</name>
    <name type="common">Soap bark tree</name>
    <dbReference type="NCBI Taxonomy" id="32244"/>
    <lineage>
        <taxon>Eukaryota</taxon>
        <taxon>Viridiplantae</taxon>
        <taxon>Streptophyta</taxon>
        <taxon>Embryophyta</taxon>
        <taxon>Tracheophyta</taxon>
        <taxon>Spermatophyta</taxon>
        <taxon>Magnoliopsida</taxon>
        <taxon>eudicotyledons</taxon>
        <taxon>Gunneridae</taxon>
        <taxon>Pentapetalae</taxon>
        <taxon>rosids</taxon>
        <taxon>fabids</taxon>
        <taxon>Fabales</taxon>
        <taxon>Quillajaceae</taxon>
        <taxon>Quillaja</taxon>
    </lineage>
</organism>
<gene>
    <name evidence="2" type="ORF">O6P43_020428</name>
</gene>
<dbReference type="KEGG" id="qsa:O6P43_020428"/>
<sequence length="247" mass="26167">MYPSTLMTPSSSSHHRSFLGSPFLNSTPRCITKNSTSTTRRRFRVSVPCNSLTSAADQPSTSSEELSNSTTSATDRVFGSKKELKGIEVLVDKLSPPVRLASSAIIIAGAVAAGYGLGTRFGGSRNAALGGAVALGAVGRGYYLCLDCLCSTSCRSEFNNHVAGVDDPAAVKKEGIEGIAKKYGVRKQDEAFISELSEVYCQFVSFVLPPGSQELKGDEVAKIINFRNALGIDDSDAAPMHVEFAVQ</sequence>
<keyword evidence="3" id="KW-1185">Reference proteome</keyword>
<dbReference type="AlphaFoldDB" id="A0AAD7LKN3"/>
<dbReference type="PANTHER" id="PTHR34935:SF3">
    <property type="entry name" value="PROTEIN TIC110, CHLOROPLASTIC"/>
    <property type="match status" value="1"/>
</dbReference>
<feature type="compositionally biased region" description="Low complexity" evidence="1">
    <location>
        <begin position="60"/>
        <end position="74"/>
    </location>
</feature>
<dbReference type="GO" id="GO:0061927">
    <property type="term" value="C:TOC-TIC supercomplex I"/>
    <property type="evidence" value="ECO:0007669"/>
    <property type="project" value="TreeGrafter"/>
</dbReference>
<dbReference type="Pfam" id="PF16940">
    <property type="entry name" value="Tic110"/>
    <property type="match status" value="1"/>
</dbReference>
<dbReference type="Proteomes" id="UP001163823">
    <property type="component" value="Chromosome 8"/>
</dbReference>
<dbReference type="PANTHER" id="PTHR34935">
    <property type="entry name" value="PROTEIN TIC110, CHLOROPLASTIC"/>
    <property type="match status" value="1"/>
</dbReference>
<name>A0AAD7LKN3_QUISA</name>
<dbReference type="EMBL" id="JARAOO010000008">
    <property type="protein sequence ID" value="KAJ7959914.1"/>
    <property type="molecule type" value="Genomic_DNA"/>
</dbReference>
<proteinExistence type="predicted"/>
<accession>A0AAD7LKN3</accession>
<dbReference type="InterPro" id="IPR031610">
    <property type="entry name" value="TIC110"/>
</dbReference>
<dbReference type="GO" id="GO:0045037">
    <property type="term" value="P:protein import into chloroplast stroma"/>
    <property type="evidence" value="ECO:0007669"/>
    <property type="project" value="TreeGrafter"/>
</dbReference>
<evidence type="ECO:0000313" key="3">
    <source>
        <dbReference type="Proteomes" id="UP001163823"/>
    </source>
</evidence>
<evidence type="ECO:0000313" key="2">
    <source>
        <dbReference type="EMBL" id="KAJ7959914.1"/>
    </source>
</evidence>
<reference evidence="2" key="1">
    <citation type="journal article" date="2023" name="Science">
        <title>Elucidation of the pathway for biosynthesis of saponin adjuvants from the soapbark tree.</title>
        <authorList>
            <person name="Reed J."/>
            <person name="Orme A."/>
            <person name="El-Demerdash A."/>
            <person name="Owen C."/>
            <person name="Martin L.B.B."/>
            <person name="Misra R.C."/>
            <person name="Kikuchi S."/>
            <person name="Rejzek M."/>
            <person name="Martin A.C."/>
            <person name="Harkess A."/>
            <person name="Leebens-Mack J."/>
            <person name="Louveau T."/>
            <person name="Stephenson M.J."/>
            <person name="Osbourn A."/>
        </authorList>
    </citation>
    <scope>NUCLEOTIDE SEQUENCE</scope>
    <source>
        <strain evidence="2">S10</strain>
    </source>
</reference>
<comment type="caution">
    <text evidence="2">The sequence shown here is derived from an EMBL/GenBank/DDBJ whole genome shotgun (WGS) entry which is preliminary data.</text>
</comment>
<evidence type="ECO:0000256" key="1">
    <source>
        <dbReference type="SAM" id="MobiDB-lite"/>
    </source>
</evidence>